<gene>
    <name evidence="1" type="ORF">ACFLLB_13240</name>
</gene>
<evidence type="ECO:0000313" key="2">
    <source>
        <dbReference type="Proteomes" id="UP001596115"/>
    </source>
</evidence>
<dbReference type="RefSeq" id="WP_065428068.1">
    <property type="nucleotide sequence ID" value="NZ_CP146845.1"/>
</dbReference>
<sequence>MSGSGGGSFGGGGVQEIACDRLSFETQLSSPKPSVVAGINVGDVLFVAIEQQLAAQVVVIKHGNQVAGGITSPKMSRLLECMRQGTQYQATVLSKAGGQVTIRISP</sequence>
<evidence type="ECO:0008006" key="3">
    <source>
        <dbReference type="Google" id="ProtNLM"/>
    </source>
</evidence>
<protein>
    <recommendedName>
        <fullName evidence="3">PDZ domain-containing protein</fullName>
    </recommendedName>
</protein>
<evidence type="ECO:0000313" key="1">
    <source>
        <dbReference type="EMBL" id="MFC6070538.1"/>
    </source>
</evidence>
<dbReference type="EMBL" id="JBHRFL010000022">
    <property type="protein sequence ID" value="MFC6070538.1"/>
    <property type="molecule type" value="Genomic_DNA"/>
</dbReference>
<proteinExistence type="predicted"/>
<keyword evidence="2" id="KW-1185">Reference proteome</keyword>
<dbReference type="Proteomes" id="UP001596115">
    <property type="component" value="Unassembled WGS sequence"/>
</dbReference>
<comment type="caution">
    <text evidence="1">The sequence shown here is derived from an EMBL/GenBank/DDBJ whole genome shotgun (WGS) entry which is preliminary data.</text>
</comment>
<reference evidence="1 2" key="1">
    <citation type="submission" date="2024-09" db="EMBL/GenBank/DDBJ databases">
        <title>Whole genome analysis of Stenotrophomonas geniculata MK-1, and its biological control impact on peanut foliage fungus diseases.</title>
        <authorList>
            <person name="Ahsan T."/>
        </authorList>
    </citation>
    <scope>NUCLEOTIDE SEQUENCE [LARGE SCALE GENOMIC DNA]</scope>
    <source>
        <strain evidence="1 2">MK-1</strain>
    </source>
</reference>
<accession>A0ABW1N4Q5</accession>
<organism evidence="1 2">
    <name type="scientific">Stenotrophomonas geniculata</name>
    <dbReference type="NCBI Taxonomy" id="86188"/>
    <lineage>
        <taxon>Bacteria</taxon>
        <taxon>Pseudomonadati</taxon>
        <taxon>Pseudomonadota</taxon>
        <taxon>Gammaproteobacteria</taxon>
        <taxon>Lysobacterales</taxon>
        <taxon>Lysobacteraceae</taxon>
        <taxon>Stenotrophomonas</taxon>
    </lineage>
</organism>
<name>A0ABW1N4Q5_9GAMM</name>